<keyword evidence="1" id="KW-0175">Coiled coil</keyword>
<comment type="caution">
    <text evidence="5">The sequence shown here is derived from an EMBL/GenBank/DDBJ whole genome shotgun (WGS) entry which is preliminary data.</text>
</comment>
<feature type="domain" description="PGG" evidence="4">
    <location>
        <begin position="586"/>
        <end position="698"/>
    </location>
</feature>
<feature type="transmembrane region" description="Helical" evidence="3">
    <location>
        <begin position="591"/>
        <end position="612"/>
    </location>
</feature>
<dbReference type="SUPFAM" id="SSF48403">
    <property type="entry name" value="Ankyrin repeat"/>
    <property type="match status" value="2"/>
</dbReference>
<dbReference type="InterPro" id="IPR002110">
    <property type="entry name" value="Ankyrin_rpt"/>
</dbReference>
<feature type="coiled-coil region" evidence="1">
    <location>
        <begin position="403"/>
        <end position="430"/>
    </location>
</feature>
<feature type="region of interest" description="Disordered" evidence="2">
    <location>
        <begin position="477"/>
        <end position="497"/>
    </location>
</feature>
<feature type="transmembrane region" description="Helical" evidence="3">
    <location>
        <begin position="706"/>
        <end position="725"/>
    </location>
</feature>
<dbReference type="EMBL" id="JACEIK010001597">
    <property type="protein sequence ID" value="MCD7470690.1"/>
    <property type="molecule type" value="Genomic_DNA"/>
</dbReference>
<evidence type="ECO:0000313" key="5">
    <source>
        <dbReference type="EMBL" id="MCD7470690.1"/>
    </source>
</evidence>
<evidence type="ECO:0000256" key="3">
    <source>
        <dbReference type="SAM" id="Phobius"/>
    </source>
</evidence>
<evidence type="ECO:0000256" key="2">
    <source>
        <dbReference type="SAM" id="MobiDB-lite"/>
    </source>
</evidence>
<feature type="transmembrane region" description="Helical" evidence="3">
    <location>
        <begin position="632"/>
        <end position="654"/>
    </location>
</feature>
<dbReference type="Pfam" id="PF13962">
    <property type="entry name" value="PGG"/>
    <property type="match status" value="1"/>
</dbReference>
<dbReference type="InterPro" id="IPR026961">
    <property type="entry name" value="PGG_dom"/>
</dbReference>
<keyword evidence="3" id="KW-1133">Transmembrane helix</keyword>
<protein>
    <recommendedName>
        <fullName evidence="4">PGG domain-containing protein</fullName>
    </recommendedName>
</protein>
<accession>A0ABS8TGQ5</accession>
<evidence type="ECO:0000259" key="4">
    <source>
        <dbReference type="Pfam" id="PF13962"/>
    </source>
</evidence>
<evidence type="ECO:0000313" key="6">
    <source>
        <dbReference type="Proteomes" id="UP000823775"/>
    </source>
</evidence>
<dbReference type="Gene3D" id="1.25.40.20">
    <property type="entry name" value="Ankyrin repeat-containing domain"/>
    <property type="match status" value="2"/>
</dbReference>
<reference evidence="5 6" key="1">
    <citation type="journal article" date="2021" name="BMC Genomics">
        <title>Datura genome reveals duplications of psychoactive alkaloid biosynthetic genes and high mutation rate following tissue culture.</title>
        <authorList>
            <person name="Rajewski A."/>
            <person name="Carter-House D."/>
            <person name="Stajich J."/>
            <person name="Litt A."/>
        </authorList>
    </citation>
    <scope>NUCLEOTIDE SEQUENCE [LARGE SCALE GENOMIC DNA]</scope>
    <source>
        <strain evidence="5">AR-01</strain>
    </source>
</reference>
<dbReference type="PANTHER" id="PTHR24177">
    <property type="entry name" value="CASKIN"/>
    <property type="match status" value="1"/>
</dbReference>
<feature type="compositionally biased region" description="Polar residues" evidence="2">
    <location>
        <begin position="477"/>
        <end position="486"/>
    </location>
</feature>
<keyword evidence="3" id="KW-0472">Membrane</keyword>
<dbReference type="Proteomes" id="UP000823775">
    <property type="component" value="Unassembled WGS sequence"/>
</dbReference>
<sequence>MSSNLRHLYSAKSEFEENIDDVENQTPNNVVNPRSQLSDHRARLLRRQILYKAALRDEWEEINPLLKKYKSMACEKITEKGETVLHVAAQARSTKFVKELVNLMERDDLALKDKEKSTAFSFAAATGVVEIAQAMRDKNENLPDLPDKNGLLPITMAALLGNKDMVLYLYDVTRLEVLDEPKRFALLEATIQNDMYDVASKIFKRYRNLATRIENTRSILNVLAIKPLAISKQNVEGKQEKFNCMLQLKARILDGEWEMSFINTISSIPFIPWFKRHREQSSLKKQAGQLLEELWEEFLKLPDKELLEHVSKTEILHSAAKAGNVEFLVVILRKHLDLIWKFDGKNRTIFHVAVLYREERVFSLIHQIGAIKDLITLNGDIDDNNVLHLAGMLGIPVSSNRYLDSDQQLLQRVEVLLQRLQEELAHSSTETGEALPKTPNEETRENLIREIEALKWPTEAGYIKLWKKMEVLQQTLQGEPARSSTEMGEALHRTSKDETRESLIREIEAIKRIIETEYMKEEERILPQSFLSVSGAALRLQREILWFKEVEKIVPPLTLGLKNKDKKTPWQLFSEEHQLLLKEGERWMKDTANSCMIVATLIATVVFAAAFTVPGGNNDNEGTPIMLKLKGFTVFVVSDAVAFFNAIVSIIIFLSILTSRYTEDDFLESLPNKLLFGLATLYISIVSMLVGFAATFFLVYNDHGAWQPKLITACAGGPVALFLWLHYKLGLDTAKSIYWSKFLFKPGKHKLY</sequence>
<organism evidence="5 6">
    <name type="scientific">Datura stramonium</name>
    <name type="common">Jimsonweed</name>
    <name type="synonym">Common thornapple</name>
    <dbReference type="NCBI Taxonomy" id="4076"/>
    <lineage>
        <taxon>Eukaryota</taxon>
        <taxon>Viridiplantae</taxon>
        <taxon>Streptophyta</taxon>
        <taxon>Embryophyta</taxon>
        <taxon>Tracheophyta</taxon>
        <taxon>Spermatophyta</taxon>
        <taxon>Magnoliopsida</taxon>
        <taxon>eudicotyledons</taxon>
        <taxon>Gunneridae</taxon>
        <taxon>Pentapetalae</taxon>
        <taxon>asterids</taxon>
        <taxon>lamiids</taxon>
        <taxon>Solanales</taxon>
        <taxon>Solanaceae</taxon>
        <taxon>Solanoideae</taxon>
        <taxon>Datureae</taxon>
        <taxon>Datura</taxon>
    </lineage>
</organism>
<gene>
    <name evidence="5" type="ORF">HAX54_010711</name>
</gene>
<evidence type="ECO:0000256" key="1">
    <source>
        <dbReference type="SAM" id="Coils"/>
    </source>
</evidence>
<name>A0ABS8TGQ5_DATST</name>
<keyword evidence="6" id="KW-1185">Reference proteome</keyword>
<dbReference type="InterPro" id="IPR036770">
    <property type="entry name" value="Ankyrin_rpt-contain_sf"/>
</dbReference>
<dbReference type="PANTHER" id="PTHR24177:SF365">
    <property type="entry name" value="ANKYRIN REPEAT-CONTAINING PROTEIN NPR4-LIKE ISOFORM X1"/>
    <property type="match status" value="1"/>
</dbReference>
<dbReference type="SMART" id="SM00248">
    <property type="entry name" value="ANK"/>
    <property type="match status" value="5"/>
</dbReference>
<keyword evidence="3" id="KW-0812">Transmembrane</keyword>
<feature type="transmembrane region" description="Helical" evidence="3">
    <location>
        <begin position="674"/>
        <end position="700"/>
    </location>
</feature>
<proteinExistence type="predicted"/>